<dbReference type="EMBL" id="JEMB01001579">
    <property type="protein sequence ID" value="KYF86114.1"/>
    <property type="molecule type" value="Genomic_DNA"/>
</dbReference>
<feature type="chain" id="PRO_5007568562" description="Secreted protein" evidence="1">
    <location>
        <begin position="27"/>
        <end position="204"/>
    </location>
</feature>
<proteinExistence type="predicted"/>
<dbReference type="Proteomes" id="UP000075635">
    <property type="component" value="Unassembled WGS sequence"/>
</dbReference>
<feature type="signal peptide" evidence="1">
    <location>
        <begin position="1"/>
        <end position="26"/>
    </location>
</feature>
<keyword evidence="1" id="KW-0732">Signal</keyword>
<protein>
    <recommendedName>
        <fullName evidence="4">Secreted protein</fullName>
    </recommendedName>
</protein>
<name>A0A150S0V6_SORCE</name>
<comment type="caution">
    <text evidence="2">The sequence shown here is derived from an EMBL/GenBank/DDBJ whole genome shotgun (WGS) entry which is preliminary data.</text>
</comment>
<sequence length="204" mass="20938">MATAARPAALIAALLGVVLAHRTARAEPQASAGVTLGVAGAGLERRLWDATVFHAGVRGDVLFGRAANDDFGVGPYAEVLTHGFDEIQVGAGISALAPVLDVLPLVLSTGIYGRWSDDADAVEPGVAAAVFWGGRSYNFHAPYAMSTGLLAQMRLGLGPSRETSVVLAAQLDVTLLALPFVYAINALKGPSSEAAPVRRAAPAP</sequence>
<dbReference type="AlphaFoldDB" id="A0A150S0V6"/>
<evidence type="ECO:0000313" key="2">
    <source>
        <dbReference type="EMBL" id="KYF86114.1"/>
    </source>
</evidence>
<reference evidence="2 3" key="1">
    <citation type="submission" date="2014-02" db="EMBL/GenBank/DDBJ databases">
        <title>The small core and large imbalanced accessory genome model reveals a collaborative survival strategy of Sorangium cellulosum strains in nature.</title>
        <authorList>
            <person name="Han K."/>
            <person name="Peng R."/>
            <person name="Blom J."/>
            <person name="Li Y.-Z."/>
        </authorList>
    </citation>
    <scope>NUCLEOTIDE SEQUENCE [LARGE SCALE GENOMIC DNA]</scope>
    <source>
        <strain evidence="2 3">So0011-07</strain>
    </source>
</reference>
<gene>
    <name evidence="2" type="ORF">BE17_02280</name>
</gene>
<accession>A0A150S0V6</accession>
<evidence type="ECO:0000256" key="1">
    <source>
        <dbReference type="SAM" id="SignalP"/>
    </source>
</evidence>
<evidence type="ECO:0000313" key="3">
    <source>
        <dbReference type="Proteomes" id="UP000075635"/>
    </source>
</evidence>
<evidence type="ECO:0008006" key="4">
    <source>
        <dbReference type="Google" id="ProtNLM"/>
    </source>
</evidence>
<organism evidence="2 3">
    <name type="scientific">Sorangium cellulosum</name>
    <name type="common">Polyangium cellulosum</name>
    <dbReference type="NCBI Taxonomy" id="56"/>
    <lineage>
        <taxon>Bacteria</taxon>
        <taxon>Pseudomonadati</taxon>
        <taxon>Myxococcota</taxon>
        <taxon>Polyangia</taxon>
        <taxon>Polyangiales</taxon>
        <taxon>Polyangiaceae</taxon>
        <taxon>Sorangium</taxon>
    </lineage>
</organism>